<evidence type="ECO:0000313" key="2">
    <source>
        <dbReference type="Proteomes" id="UP000273516"/>
    </source>
</evidence>
<dbReference type="SUPFAM" id="SSF47226">
    <property type="entry name" value="Histidine-containing phosphotransfer domain, HPT domain"/>
    <property type="match status" value="1"/>
</dbReference>
<dbReference type="InterPro" id="IPR036641">
    <property type="entry name" value="HPT_dom_sf"/>
</dbReference>
<dbReference type="RefSeq" id="WP_122112632.1">
    <property type="nucleotide sequence ID" value="NZ_QOKZ01000004.1"/>
</dbReference>
<dbReference type="Proteomes" id="UP000273516">
    <property type="component" value="Unassembled WGS sequence"/>
</dbReference>
<dbReference type="AlphaFoldDB" id="A0A3M0MC22"/>
<dbReference type="GO" id="GO:0000160">
    <property type="term" value="P:phosphorelay signal transduction system"/>
    <property type="evidence" value="ECO:0007669"/>
    <property type="project" value="InterPro"/>
</dbReference>
<accession>A0A3M0MC22</accession>
<dbReference type="EMBL" id="QOKZ01000004">
    <property type="protein sequence ID" value="RMC34855.1"/>
    <property type="molecule type" value="Genomic_DNA"/>
</dbReference>
<reference evidence="1 2" key="1">
    <citation type="submission" date="2018-07" db="EMBL/GenBank/DDBJ databases">
        <authorList>
            <person name="Zhang Y."/>
            <person name="Wang L."/>
            <person name="Ma S."/>
        </authorList>
    </citation>
    <scope>NUCLEOTIDE SEQUENCE [LARGE SCALE GENOMIC DNA]</scope>
    <source>
        <strain evidence="1 2">4-2</strain>
    </source>
</reference>
<name>A0A3M0MC22_9RHOB</name>
<proteinExistence type="predicted"/>
<evidence type="ECO:0008006" key="3">
    <source>
        <dbReference type="Google" id="ProtNLM"/>
    </source>
</evidence>
<sequence length="125" mass="13584">MPSVTALPISEPVRIDRQRFTDIIDELGERTGRNVIDLALEQFALVMTATEKALARNDFPDAVSHAALLTRLAWQIGLPLVAIVAQNLGNCIEQRDLTALAAIRARLARVGNNSLTILRGNGQAD</sequence>
<dbReference type="OrthoDB" id="7873775at2"/>
<evidence type="ECO:0000313" key="1">
    <source>
        <dbReference type="EMBL" id="RMC34855.1"/>
    </source>
</evidence>
<keyword evidence="2" id="KW-1185">Reference proteome</keyword>
<organism evidence="1 2">
    <name type="scientific">Paracoccus alkanivorans</name>
    <dbReference type="NCBI Taxonomy" id="2116655"/>
    <lineage>
        <taxon>Bacteria</taxon>
        <taxon>Pseudomonadati</taxon>
        <taxon>Pseudomonadota</taxon>
        <taxon>Alphaproteobacteria</taxon>
        <taxon>Rhodobacterales</taxon>
        <taxon>Paracoccaceae</taxon>
        <taxon>Paracoccus</taxon>
    </lineage>
</organism>
<gene>
    <name evidence="1" type="ORF">C9E81_12230</name>
</gene>
<protein>
    <recommendedName>
        <fullName evidence="3">Hpt domain-containing protein</fullName>
    </recommendedName>
</protein>
<comment type="caution">
    <text evidence="1">The sequence shown here is derived from an EMBL/GenBank/DDBJ whole genome shotgun (WGS) entry which is preliminary data.</text>
</comment>